<dbReference type="STRING" id="1428644.BIV57_17420"/>
<evidence type="ECO:0000313" key="8">
    <source>
        <dbReference type="Proteomes" id="UP000243342"/>
    </source>
</evidence>
<keyword evidence="2 5" id="KW-0812">Transmembrane</keyword>
<dbReference type="InterPro" id="IPR052185">
    <property type="entry name" value="IPC_Synthase-Related"/>
</dbReference>
<feature type="domain" description="Inositolphosphotransferase Aur1/Ipt1" evidence="6">
    <location>
        <begin position="30"/>
        <end position="210"/>
    </location>
</feature>
<dbReference type="Pfam" id="PF14378">
    <property type="entry name" value="PAP2_3"/>
    <property type="match status" value="1"/>
</dbReference>
<evidence type="ECO:0000256" key="1">
    <source>
        <dbReference type="ARBA" id="ARBA00004141"/>
    </source>
</evidence>
<keyword evidence="4 5" id="KW-0472">Membrane</keyword>
<keyword evidence="3 5" id="KW-1133">Transmembrane helix</keyword>
<dbReference type="PANTHER" id="PTHR31310:SF7">
    <property type="entry name" value="PA-PHOSPHATASE RELATED-FAMILY PROTEIN DDB_G0268928"/>
    <property type="match status" value="1"/>
</dbReference>
<evidence type="ECO:0000256" key="3">
    <source>
        <dbReference type="ARBA" id="ARBA00022989"/>
    </source>
</evidence>
<dbReference type="RefSeq" id="WP_071657820.1">
    <property type="nucleotide sequence ID" value="NZ_MLCF01000106.1"/>
</dbReference>
<evidence type="ECO:0000259" key="6">
    <source>
        <dbReference type="Pfam" id="PF14378"/>
    </source>
</evidence>
<dbReference type="PANTHER" id="PTHR31310">
    <property type="match status" value="1"/>
</dbReference>
<name>A0A1J7C9C1_9ACTN</name>
<proteinExistence type="predicted"/>
<dbReference type="AlphaFoldDB" id="A0A1J7C9C1"/>
<gene>
    <name evidence="7" type="ORF">BIV57_17420</name>
</gene>
<dbReference type="GO" id="GO:0016020">
    <property type="term" value="C:membrane"/>
    <property type="evidence" value="ECO:0007669"/>
    <property type="project" value="UniProtKB-SubCell"/>
</dbReference>
<evidence type="ECO:0000313" key="7">
    <source>
        <dbReference type="EMBL" id="OIV36234.1"/>
    </source>
</evidence>
<keyword evidence="8" id="KW-1185">Reference proteome</keyword>
<accession>A0A1J7C9C1</accession>
<dbReference type="EMBL" id="MLCF01000106">
    <property type="protein sequence ID" value="OIV36234.1"/>
    <property type="molecule type" value="Genomic_DNA"/>
</dbReference>
<dbReference type="InterPro" id="IPR026841">
    <property type="entry name" value="Aur1/Ipt1"/>
</dbReference>
<comment type="subcellular location">
    <subcellularLocation>
        <location evidence="1">Membrane</location>
        <topology evidence="1">Multi-pass membrane protein</topology>
    </subcellularLocation>
</comment>
<protein>
    <recommendedName>
        <fullName evidence="6">Inositolphosphotransferase Aur1/Ipt1 domain-containing protein</fullName>
    </recommendedName>
</protein>
<organism evidence="7 8">
    <name type="scientific">Mangrovactinospora gilvigrisea</name>
    <dbReference type="NCBI Taxonomy" id="1428644"/>
    <lineage>
        <taxon>Bacteria</taxon>
        <taxon>Bacillati</taxon>
        <taxon>Actinomycetota</taxon>
        <taxon>Actinomycetes</taxon>
        <taxon>Kitasatosporales</taxon>
        <taxon>Streptomycetaceae</taxon>
        <taxon>Mangrovactinospora</taxon>
    </lineage>
</organism>
<evidence type="ECO:0000256" key="4">
    <source>
        <dbReference type="ARBA" id="ARBA00023136"/>
    </source>
</evidence>
<evidence type="ECO:0000256" key="5">
    <source>
        <dbReference type="SAM" id="Phobius"/>
    </source>
</evidence>
<feature type="transmembrane region" description="Helical" evidence="5">
    <location>
        <begin position="199"/>
        <end position="222"/>
    </location>
</feature>
<sequence>MLIAFSYWLYSVIRNAVPEQETAAQHNARAIHGFEKLLHFDAERAVNHAVGSVHWLIVPMNYYYTSLHFVFTIAVLVWLFRWHPGRYAAARTALFVTTGLALVGFYVFPLAPPRLMAGGGFIDTVAVNHTVAAFDSGSTAGAFNQYAAMPSMHIGWSAWVGVTVWCLARNRWIRVLGLLYPVGTLVVIISTANHFLLDAAGGLVCLAAGFGASAALYGRWAFRFPRIPVQERRVAYGQAVDADRRPNSPVALNEAAAAERKDERAGARRIT</sequence>
<feature type="transmembrane region" description="Helical" evidence="5">
    <location>
        <begin position="62"/>
        <end position="80"/>
    </location>
</feature>
<feature type="transmembrane region" description="Helical" evidence="5">
    <location>
        <begin position="146"/>
        <end position="168"/>
    </location>
</feature>
<comment type="caution">
    <text evidence="7">The sequence shown here is derived from an EMBL/GenBank/DDBJ whole genome shotgun (WGS) entry which is preliminary data.</text>
</comment>
<feature type="transmembrane region" description="Helical" evidence="5">
    <location>
        <begin position="92"/>
        <end position="111"/>
    </location>
</feature>
<dbReference type="CDD" id="cd03386">
    <property type="entry name" value="PAP2_Aur1_like"/>
    <property type="match status" value="1"/>
</dbReference>
<feature type="transmembrane region" description="Helical" evidence="5">
    <location>
        <begin position="175"/>
        <end position="193"/>
    </location>
</feature>
<evidence type="ECO:0000256" key="2">
    <source>
        <dbReference type="ARBA" id="ARBA00022692"/>
    </source>
</evidence>
<dbReference type="Proteomes" id="UP000243342">
    <property type="component" value="Unassembled WGS sequence"/>
</dbReference>
<reference evidence="7 8" key="1">
    <citation type="submission" date="2016-10" db="EMBL/GenBank/DDBJ databases">
        <title>Genome sequence of Streptomyces gilvigriseus MUSC 26.</title>
        <authorList>
            <person name="Lee L.-H."/>
            <person name="Ser H.-L."/>
        </authorList>
    </citation>
    <scope>NUCLEOTIDE SEQUENCE [LARGE SCALE GENOMIC DNA]</scope>
    <source>
        <strain evidence="7 8">MUSC 26</strain>
    </source>
</reference>